<organism evidence="1 2">
    <name type="scientific">Strongylus vulgaris</name>
    <name type="common">Blood worm</name>
    <dbReference type="NCBI Taxonomy" id="40348"/>
    <lineage>
        <taxon>Eukaryota</taxon>
        <taxon>Metazoa</taxon>
        <taxon>Ecdysozoa</taxon>
        <taxon>Nematoda</taxon>
        <taxon>Chromadorea</taxon>
        <taxon>Rhabditida</taxon>
        <taxon>Rhabditina</taxon>
        <taxon>Rhabditomorpha</taxon>
        <taxon>Strongyloidea</taxon>
        <taxon>Strongylidae</taxon>
        <taxon>Strongylus</taxon>
    </lineage>
</organism>
<dbReference type="AlphaFoldDB" id="A0A3P7LQP3"/>
<evidence type="ECO:0000313" key="2">
    <source>
        <dbReference type="Proteomes" id="UP000270094"/>
    </source>
</evidence>
<accession>A0A3P7LQP3</accession>
<dbReference type="Pfam" id="PF03057">
    <property type="entry name" value="DUF236"/>
    <property type="match status" value="1"/>
</dbReference>
<protein>
    <submittedName>
        <fullName evidence="1">Uncharacterized protein</fullName>
    </submittedName>
</protein>
<proteinExistence type="predicted"/>
<dbReference type="InterPro" id="IPR004296">
    <property type="entry name" value="DUF236"/>
</dbReference>
<sequence length="72" mass="7458">MTPPCCDIWEDYSPQKDTEYLSAVTLFMDGGAGGGVGGGGGGGGKLNIRPPAENKMMGTYDPNYQTLAGLNN</sequence>
<dbReference type="EMBL" id="UYYB01113444">
    <property type="protein sequence ID" value="VDM81548.1"/>
    <property type="molecule type" value="Genomic_DNA"/>
</dbReference>
<reference evidence="1 2" key="1">
    <citation type="submission" date="2018-11" db="EMBL/GenBank/DDBJ databases">
        <authorList>
            <consortium name="Pathogen Informatics"/>
        </authorList>
    </citation>
    <scope>NUCLEOTIDE SEQUENCE [LARGE SCALE GENOMIC DNA]</scope>
</reference>
<dbReference type="Proteomes" id="UP000270094">
    <property type="component" value="Unassembled WGS sequence"/>
</dbReference>
<feature type="non-terminal residue" evidence="1">
    <location>
        <position position="72"/>
    </location>
</feature>
<gene>
    <name evidence="1" type="ORF">SVUK_LOCUS16546</name>
</gene>
<evidence type="ECO:0000313" key="1">
    <source>
        <dbReference type="EMBL" id="VDM81548.1"/>
    </source>
</evidence>
<name>A0A3P7LQP3_STRVU</name>
<keyword evidence="2" id="KW-1185">Reference proteome</keyword>